<dbReference type="Proteomes" id="UP000018144">
    <property type="component" value="Unassembled WGS sequence"/>
</dbReference>
<keyword evidence="2" id="KW-1185">Reference proteome</keyword>
<protein>
    <submittedName>
        <fullName evidence="1">Uncharacterized protein</fullName>
    </submittedName>
</protein>
<gene>
    <name evidence="1" type="ORF">PCON_03774</name>
</gene>
<dbReference type="EMBL" id="HF935218">
    <property type="protein sequence ID" value="CCX04792.1"/>
    <property type="molecule type" value="Genomic_DNA"/>
</dbReference>
<dbReference type="OrthoDB" id="5353573at2759"/>
<organism evidence="1 2">
    <name type="scientific">Pyronema omphalodes (strain CBS 100304)</name>
    <name type="common">Pyronema confluens</name>
    <dbReference type="NCBI Taxonomy" id="1076935"/>
    <lineage>
        <taxon>Eukaryota</taxon>
        <taxon>Fungi</taxon>
        <taxon>Dikarya</taxon>
        <taxon>Ascomycota</taxon>
        <taxon>Pezizomycotina</taxon>
        <taxon>Pezizomycetes</taxon>
        <taxon>Pezizales</taxon>
        <taxon>Pyronemataceae</taxon>
        <taxon>Pyronema</taxon>
    </lineage>
</organism>
<accession>U4KUN4</accession>
<name>U4KUN4_PYROM</name>
<evidence type="ECO:0000313" key="2">
    <source>
        <dbReference type="Proteomes" id="UP000018144"/>
    </source>
</evidence>
<reference evidence="1 2" key="1">
    <citation type="journal article" date="2013" name="PLoS Genet.">
        <title>The genome and development-dependent transcriptomes of Pyronema confluens: a window into fungal evolution.</title>
        <authorList>
            <person name="Traeger S."/>
            <person name="Altegoer F."/>
            <person name="Freitag M."/>
            <person name="Gabaldon T."/>
            <person name="Kempken F."/>
            <person name="Kumar A."/>
            <person name="Marcet-Houben M."/>
            <person name="Poggeler S."/>
            <person name="Stajich J.E."/>
            <person name="Nowrousian M."/>
        </authorList>
    </citation>
    <scope>NUCLEOTIDE SEQUENCE [LARGE SCALE GENOMIC DNA]</scope>
    <source>
        <strain evidence="2">CBS 100304</strain>
        <tissue evidence="1">Vegetative mycelium</tissue>
    </source>
</reference>
<evidence type="ECO:0000313" key="1">
    <source>
        <dbReference type="EMBL" id="CCX04792.1"/>
    </source>
</evidence>
<dbReference type="AlphaFoldDB" id="U4KUN4"/>
<sequence length="104" mass="11666">MPLIITPSAPPAPTFAAGMVPVFQQMQQMPPMPTMPMAPAPAATNDYLVYRCAPTLQHPFDHWKFYPSTMNQQDLPDIRVARPLYVWSTATGQYTPVTQIQIAY</sequence>
<proteinExistence type="predicted"/>